<dbReference type="InterPro" id="IPR013096">
    <property type="entry name" value="Cupin_2"/>
</dbReference>
<dbReference type="Proteomes" id="UP000319411">
    <property type="component" value="Chromosome"/>
</dbReference>
<evidence type="ECO:0000313" key="2">
    <source>
        <dbReference type="EMBL" id="QDY41862.1"/>
    </source>
</evidence>
<dbReference type="OrthoDB" id="1177356at2"/>
<dbReference type="KEGG" id="pdis:D8B20_08125"/>
<dbReference type="InterPro" id="IPR014710">
    <property type="entry name" value="RmlC-like_jellyroll"/>
</dbReference>
<organism evidence="2 3">
    <name type="scientific">Candidatus Pantoea soli</name>
    <dbReference type="NCBI Taxonomy" id="3098669"/>
    <lineage>
        <taxon>Bacteria</taxon>
        <taxon>Pseudomonadati</taxon>
        <taxon>Pseudomonadota</taxon>
        <taxon>Gammaproteobacteria</taxon>
        <taxon>Enterobacterales</taxon>
        <taxon>Erwiniaceae</taxon>
        <taxon>Pantoea</taxon>
    </lineage>
</organism>
<dbReference type="InterPro" id="IPR011051">
    <property type="entry name" value="RmlC_Cupin_sf"/>
</dbReference>
<proteinExistence type="predicted"/>
<dbReference type="Pfam" id="PF07883">
    <property type="entry name" value="Cupin_2"/>
    <property type="match status" value="1"/>
</dbReference>
<dbReference type="EMBL" id="CP032702">
    <property type="protein sequence ID" value="QDY41862.1"/>
    <property type="molecule type" value="Genomic_DNA"/>
</dbReference>
<dbReference type="SUPFAM" id="SSF51182">
    <property type="entry name" value="RmlC-like cupins"/>
    <property type="match status" value="1"/>
</dbReference>
<sequence>MTATFSGPSARFNPAEIASQLPATADTLLADIYLTDRPAASSRVFRAYRGVPPHFHRGCDEYLYVLSGRGTFWMEDPAREAVFAPGDMLFFARNVVHALPVLLEEPVIFLTIDTPRRAEDDVVFVDAGAGDASTFMQRNRPTE</sequence>
<dbReference type="RefSeq" id="WP_145888392.1">
    <property type="nucleotide sequence ID" value="NZ_CP032702.1"/>
</dbReference>
<evidence type="ECO:0000313" key="3">
    <source>
        <dbReference type="Proteomes" id="UP000319411"/>
    </source>
</evidence>
<dbReference type="Gene3D" id="2.60.120.10">
    <property type="entry name" value="Jelly Rolls"/>
    <property type="match status" value="1"/>
</dbReference>
<protein>
    <submittedName>
        <fullName evidence="2">Cupin domain-containing protein</fullName>
    </submittedName>
</protein>
<dbReference type="AlphaFoldDB" id="A0A518XCF0"/>
<accession>A0A518XCF0</accession>
<feature type="domain" description="Cupin type-2" evidence="1">
    <location>
        <begin position="51"/>
        <end position="112"/>
    </location>
</feature>
<evidence type="ECO:0000259" key="1">
    <source>
        <dbReference type="Pfam" id="PF07883"/>
    </source>
</evidence>
<dbReference type="CDD" id="cd02208">
    <property type="entry name" value="cupin_RmlC-like"/>
    <property type="match status" value="1"/>
</dbReference>
<keyword evidence="3" id="KW-1185">Reference proteome</keyword>
<reference evidence="2 3" key="1">
    <citation type="submission" date="2018-10" db="EMBL/GenBank/DDBJ databases">
        <title>Genome Sequencing of Pantoea dispersa DSM 32899.</title>
        <authorList>
            <person name="Nawrath M."/>
            <person name="Ottenheim C."/>
            <person name="Wilm A."/>
            <person name="Zimmermann W."/>
            <person name="Wu J.C."/>
        </authorList>
    </citation>
    <scope>NUCLEOTIDE SEQUENCE [LARGE SCALE GENOMIC DNA]</scope>
    <source>
        <strain evidence="2 3">DSM 32899</strain>
    </source>
</reference>
<gene>
    <name evidence="2" type="ORF">D8B20_08125</name>
</gene>
<name>A0A518XCF0_9GAMM</name>